<evidence type="ECO:0000313" key="3">
    <source>
        <dbReference type="EMBL" id="PIU98591.1"/>
    </source>
</evidence>
<protein>
    <recommendedName>
        <fullName evidence="2">Transcriptional repressor PaaX-like central Cas2-like domain-containing protein</fullName>
    </recommendedName>
</protein>
<sequence>MNAIKNKTRRAYEKKLIKCLELSDNRKFLIQKLQLEWEEIEKRAKREQIITKAKTSGMIIGKAILCLLIMGGVLTVAAVAPNMFAAFGRLTKNRRTHRGFFEKKEFYKTKNYLLRQNYIHFIPQDVGIFTIEITEKGKRRALSDVFNNLKIQKPEIWDKFWRIVIFDIPEKHKWAREGFRDKLKLLGFYQLQKSAFIYPYPCDDEIKFLMSVFNISPYIHFIRTRYLENDQELKKYFNLNN</sequence>
<evidence type="ECO:0000256" key="1">
    <source>
        <dbReference type="SAM" id="Phobius"/>
    </source>
</evidence>
<dbReference type="Proteomes" id="UP000228949">
    <property type="component" value="Unassembled WGS sequence"/>
</dbReference>
<dbReference type="Pfam" id="PF20803">
    <property type="entry name" value="PaaX_M"/>
    <property type="match status" value="1"/>
</dbReference>
<dbReference type="Gene3D" id="3.30.70.2650">
    <property type="match status" value="1"/>
</dbReference>
<evidence type="ECO:0000313" key="4">
    <source>
        <dbReference type="Proteomes" id="UP000228949"/>
    </source>
</evidence>
<dbReference type="AlphaFoldDB" id="A0A2M7B639"/>
<proteinExistence type="predicted"/>
<feature type="domain" description="Transcriptional repressor PaaX-like central Cas2-like" evidence="2">
    <location>
        <begin position="156"/>
        <end position="231"/>
    </location>
</feature>
<keyword evidence="1" id="KW-1133">Transmembrane helix</keyword>
<reference evidence="4" key="1">
    <citation type="submission" date="2017-09" db="EMBL/GenBank/DDBJ databases">
        <title>Depth-based differentiation of microbial function through sediment-hosted aquifers and enrichment of novel symbionts in the deep terrestrial subsurface.</title>
        <authorList>
            <person name="Probst A.J."/>
            <person name="Ladd B."/>
            <person name="Jarett J.K."/>
            <person name="Geller-Mcgrath D.E."/>
            <person name="Sieber C.M.K."/>
            <person name="Emerson J.B."/>
            <person name="Anantharaman K."/>
            <person name="Thomas B.C."/>
            <person name="Malmstrom R."/>
            <person name="Stieglmeier M."/>
            <person name="Klingl A."/>
            <person name="Woyke T."/>
            <person name="Ryan C.M."/>
            <person name="Banfield J.F."/>
        </authorList>
    </citation>
    <scope>NUCLEOTIDE SEQUENCE [LARGE SCALE GENOMIC DNA]</scope>
</reference>
<feature type="transmembrane region" description="Helical" evidence="1">
    <location>
        <begin position="64"/>
        <end position="87"/>
    </location>
</feature>
<gene>
    <name evidence="3" type="ORF">COS61_00605</name>
</gene>
<dbReference type="InterPro" id="IPR048846">
    <property type="entry name" value="PaaX-like_central"/>
</dbReference>
<evidence type="ECO:0000259" key="2">
    <source>
        <dbReference type="Pfam" id="PF20803"/>
    </source>
</evidence>
<keyword evidence="1" id="KW-0812">Transmembrane</keyword>
<dbReference type="EMBL" id="PEVJ01000015">
    <property type="protein sequence ID" value="PIU98591.1"/>
    <property type="molecule type" value="Genomic_DNA"/>
</dbReference>
<keyword evidence="1" id="KW-0472">Membrane</keyword>
<comment type="caution">
    <text evidence="3">The sequence shown here is derived from an EMBL/GenBank/DDBJ whole genome shotgun (WGS) entry which is preliminary data.</text>
</comment>
<name>A0A2M7B639_9BACT</name>
<organism evidence="3 4">
    <name type="scientific">Candidatus Wolfebacteria bacterium CG03_land_8_20_14_0_80_40_12</name>
    <dbReference type="NCBI Taxonomy" id="1975069"/>
    <lineage>
        <taxon>Bacteria</taxon>
        <taxon>Candidatus Wolfeibacteriota</taxon>
    </lineage>
</organism>
<accession>A0A2M7B639</accession>